<protein>
    <submittedName>
        <fullName evidence="2">Unnamed protein product</fullName>
    </submittedName>
</protein>
<organism evidence="2 3">
    <name type="scientific">Phytophthora lilii</name>
    <dbReference type="NCBI Taxonomy" id="2077276"/>
    <lineage>
        <taxon>Eukaryota</taxon>
        <taxon>Sar</taxon>
        <taxon>Stramenopiles</taxon>
        <taxon>Oomycota</taxon>
        <taxon>Peronosporomycetes</taxon>
        <taxon>Peronosporales</taxon>
        <taxon>Peronosporaceae</taxon>
        <taxon>Phytophthora</taxon>
    </lineage>
</organism>
<proteinExistence type="predicted"/>
<dbReference type="Proteomes" id="UP001165083">
    <property type="component" value="Unassembled WGS sequence"/>
</dbReference>
<gene>
    <name evidence="2" type="ORF">Plil01_001320000</name>
</gene>
<evidence type="ECO:0000313" key="2">
    <source>
        <dbReference type="EMBL" id="GMF30875.1"/>
    </source>
</evidence>
<keyword evidence="1" id="KW-0732">Signal</keyword>
<dbReference type="OrthoDB" id="127736at2759"/>
<accession>A0A9W6UD24</accession>
<name>A0A9W6UD24_9STRA</name>
<reference evidence="2" key="1">
    <citation type="submission" date="2023-04" db="EMBL/GenBank/DDBJ databases">
        <title>Phytophthora lilii NBRC 32176.</title>
        <authorList>
            <person name="Ichikawa N."/>
            <person name="Sato H."/>
            <person name="Tonouchi N."/>
        </authorList>
    </citation>
    <scope>NUCLEOTIDE SEQUENCE</scope>
    <source>
        <strain evidence="2">NBRC 32176</strain>
    </source>
</reference>
<feature type="chain" id="PRO_5040853462" evidence="1">
    <location>
        <begin position="23"/>
        <end position="101"/>
    </location>
</feature>
<keyword evidence="3" id="KW-1185">Reference proteome</keyword>
<dbReference type="AlphaFoldDB" id="A0A9W6UD24"/>
<evidence type="ECO:0000256" key="1">
    <source>
        <dbReference type="SAM" id="SignalP"/>
    </source>
</evidence>
<sequence>MRSNFFVSLIIAVFARSNVVAAFMNSDESQVLSKHAPEFTADAVVDIDSRKSFLRLMDPDDDGREVAQEEPVRLRVSKRFWRSWTSRLSCIRSRTELTSKN</sequence>
<dbReference type="EMBL" id="BSXW01000868">
    <property type="protein sequence ID" value="GMF30875.1"/>
    <property type="molecule type" value="Genomic_DNA"/>
</dbReference>
<evidence type="ECO:0000313" key="3">
    <source>
        <dbReference type="Proteomes" id="UP001165083"/>
    </source>
</evidence>
<feature type="signal peptide" evidence="1">
    <location>
        <begin position="1"/>
        <end position="22"/>
    </location>
</feature>
<comment type="caution">
    <text evidence="2">The sequence shown here is derived from an EMBL/GenBank/DDBJ whole genome shotgun (WGS) entry which is preliminary data.</text>
</comment>